<organism evidence="2 3">
    <name type="scientific">Telmatospirillum siberiense</name>
    <dbReference type="NCBI Taxonomy" id="382514"/>
    <lineage>
        <taxon>Bacteria</taxon>
        <taxon>Pseudomonadati</taxon>
        <taxon>Pseudomonadota</taxon>
        <taxon>Alphaproteobacteria</taxon>
        <taxon>Rhodospirillales</taxon>
        <taxon>Rhodospirillaceae</taxon>
        <taxon>Telmatospirillum</taxon>
    </lineage>
</organism>
<feature type="transmembrane region" description="Helical" evidence="1">
    <location>
        <begin position="277"/>
        <end position="299"/>
    </location>
</feature>
<evidence type="ECO:0000256" key="1">
    <source>
        <dbReference type="SAM" id="Phobius"/>
    </source>
</evidence>
<feature type="transmembrane region" description="Helical" evidence="1">
    <location>
        <begin position="123"/>
        <end position="143"/>
    </location>
</feature>
<evidence type="ECO:0008006" key="4">
    <source>
        <dbReference type="Google" id="ProtNLM"/>
    </source>
</evidence>
<keyword evidence="1" id="KW-0472">Membrane</keyword>
<keyword evidence="3" id="KW-1185">Reference proteome</keyword>
<keyword evidence="1" id="KW-0812">Transmembrane</keyword>
<proteinExistence type="predicted"/>
<sequence length="300" mass="31958">MQCPVKAGKSGKCLSSAPSSIPLKAPHPVGTPASASTLREAPLNCPFCDEEIKDRATVCKHCGRDLLILRPVLDRFADIETRLVAVETALHTLSGHVDTVRTNSLPPAAGSGFGDFAAVRRMVGHFVALVALLLIAHWVIIGILDLNTLVLRLVSILIPLPFGLTGPRSLRATIGMAATASVAAVWGMLVITGAIDHVPVLPQGTRDWIETLEYVASIGLAYGSGRLVAEWWAARKSPAKAGHSLVYEMATLLARSSAPRNETKVHAKQRVEAIANWLNIMALMVTAACSIATGVGRFFH</sequence>
<dbReference type="EMBL" id="PIUM01000003">
    <property type="protein sequence ID" value="PKU25847.1"/>
    <property type="molecule type" value="Genomic_DNA"/>
</dbReference>
<feature type="transmembrane region" description="Helical" evidence="1">
    <location>
        <begin position="174"/>
        <end position="195"/>
    </location>
</feature>
<accession>A0A2N3PZK9</accession>
<gene>
    <name evidence="2" type="ORF">CWS72_04630</name>
</gene>
<dbReference type="Proteomes" id="UP000233293">
    <property type="component" value="Unassembled WGS sequence"/>
</dbReference>
<keyword evidence="1" id="KW-1133">Transmembrane helix</keyword>
<name>A0A2N3PZK9_9PROT</name>
<feature type="transmembrane region" description="Helical" evidence="1">
    <location>
        <begin position="149"/>
        <end position="167"/>
    </location>
</feature>
<comment type="caution">
    <text evidence="2">The sequence shown here is derived from an EMBL/GenBank/DDBJ whole genome shotgun (WGS) entry which is preliminary data.</text>
</comment>
<protein>
    <recommendedName>
        <fullName evidence="4">Zinc ribbon domain-containing protein</fullName>
    </recommendedName>
</protein>
<dbReference type="AlphaFoldDB" id="A0A2N3PZK9"/>
<reference evidence="3" key="1">
    <citation type="submission" date="2017-12" db="EMBL/GenBank/DDBJ databases">
        <title>Draft genome sequence of Telmatospirillum siberiense 26-4b1T, an acidotolerant peatland alphaproteobacterium potentially involved in sulfur cycling.</title>
        <authorList>
            <person name="Hausmann B."/>
            <person name="Pjevac P."/>
            <person name="Schreck K."/>
            <person name="Herbold C.W."/>
            <person name="Daims H."/>
            <person name="Wagner M."/>
            <person name="Pester M."/>
            <person name="Loy A."/>
        </authorList>
    </citation>
    <scope>NUCLEOTIDE SEQUENCE [LARGE SCALE GENOMIC DNA]</scope>
    <source>
        <strain evidence="3">26-4b1</strain>
    </source>
</reference>
<evidence type="ECO:0000313" key="3">
    <source>
        <dbReference type="Proteomes" id="UP000233293"/>
    </source>
</evidence>
<evidence type="ECO:0000313" key="2">
    <source>
        <dbReference type="EMBL" id="PKU25847.1"/>
    </source>
</evidence>